<evidence type="ECO:0000256" key="2">
    <source>
        <dbReference type="PIRNR" id="PIRNR006241"/>
    </source>
</evidence>
<dbReference type="Proteomes" id="UP001330812">
    <property type="component" value="Chromosome"/>
</dbReference>
<dbReference type="InterPro" id="IPR013022">
    <property type="entry name" value="Xyl_isomerase-like_TIM-brl"/>
</dbReference>
<name>A0ABZ1IA73_9PSEU</name>
<accession>A0ABZ1IA73</accession>
<keyword evidence="5" id="KW-1185">Reference proteome</keyword>
<evidence type="ECO:0000256" key="1">
    <source>
        <dbReference type="ARBA" id="ARBA00023235"/>
    </source>
</evidence>
<organism evidence="4 5">
    <name type="scientific">Amycolatopsis rhabdoformis</name>
    <dbReference type="NCBI Taxonomy" id="1448059"/>
    <lineage>
        <taxon>Bacteria</taxon>
        <taxon>Bacillati</taxon>
        <taxon>Actinomycetota</taxon>
        <taxon>Actinomycetes</taxon>
        <taxon>Pseudonocardiales</taxon>
        <taxon>Pseudonocardiaceae</taxon>
        <taxon>Amycolatopsis</taxon>
    </lineage>
</organism>
<gene>
    <name evidence="4" type="ORF">VSH64_04480</name>
</gene>
<dbReference type="InterPro" id="IPR026040">
    <property type="entry name" value="HyI-like"/>
</dbReference>
<dbReference type="PIRSF" id="PIRSF006241">
    <property type="entry name" value="HyI"/>
    <property type="match status" value="1"/>
</dbReference>
<dbReference type="RefSeq" id="WP_326834172.1">
    <property type="nucleotide sequence ID" value="NZ_CP142149.1"/>
</dbReference>
<dbReference type="Pfam" id="PF01261">
    <property type="entry name" value="AP_endonuc_2"/>
    <property type="match status" value="1"/>
</dbReference>
<protein>
    <submittedName>
        <fullName evidence="4">TIM barrel protein</fullName>
    </submittedName>
</protein>
<keyword evidence="1 2" id="KW-0413">Isomerase</keyword>
<dbReference type="Gene3D" id="3.20.20.150">
    <property type="entry name" value="Divalent-metal-dependent TIM barrel enzymes"/>
    <property type="match status" value="1"/>
</dbReference>
<proteinExistence type="inferred from homology"/>
<dbReference type="PANTHER" id="PTHR43489">
    <property type="entry name" value="ISOMERASE"/>
    <property type="match status" value="1"/>
</dbReference>
<dbReference type="PANTHER" id="PTHR43489:SF6">
    <property type="entry name" value="HYDROXYPYRUVATE ISOMERASE-RELATED"/>
    <property type="match status" value="1"/>
</dbReference>
<dbReference type="InterPro" id="IPR050417">
    <property type="entry name" value="Sugar_Epim/Isomerase"/>
</dbReference>
<feature type="domain" description="Xylose isomerase-like TIM barrel" evidence="3">
    <location>
        <begin position="24"/>
        <end position="267"/>
    </location>
</feature>
<dbReference type="SUPFAM" id="SSF51658">
    <property type="entry name" value="Xylose isomerase-like"/>
    <property type="match status" value="1"/>
</dbReference>
<reference evidence="4 5" key="1">
    <citation type="journal article" date="2015" name="Int. J. Syst. Evol. Microbiol.">
        <title>Amycolatopsis rhabdoformis sp. nov., an actinomycete isolated from a tropical forest soil.</title>
        <authorList>
            <person name="Souza W.R."/>
            <person name="Silva R.E."/>
            <person name="Goodfellow M."/>
            <person name="Busarakam K."/>
            <person name="Figueiro F.S."/>
            <person name="Ferreira D."/>
            <person name="Rodrigues-Filho E."/>
            <person name="Moraes L.A.B."/>
            <person name="Zucchi T.D."/>
        </authorList>
    </citation>
    <scope>NUCLEOTIDE SEQUENCE [LARGE SCALE GENOMIC DNA]</scope>
    <source>
        <strain evidence="4 5">NCIMB 14900</strain>
    </source>
</reference>
<dbReference type="InterPro" id="IPR036237">
    <property type="entry name" value="Xyl_isomerase-like_sf"/>
</dbReference>
<evidence type="ECO:0000313" key="4">
    <source>
        <dbReference type="EMBL" id="WSE31366.1"/>
    </source>
</evidence>
<dbReference type="EMBL" id="CP142149">
    <property type="protein sequence ID" value="WSE31366.1"/>
    <property type="molecule type" value="Genomic_DNA"/>
</dbReference>
<evidence type="ECO:0000313" key="5">
    <source>
        <dbReference type="Proteomes" id="UP001330812"/>
    </source>
</evidence>
<sequence>MAEKLRLVANVSLLFSEVPYLQRFSRAAAAGFTAVETWWPWPVAVPSAEEVDAFVAAISAAGVELTGLNLFAGDMPGGERGIVSNPLRREEFAANLDLVVAIAERTGCPAFNALYGQRAAEGDAAEEDAVARDQLATATQRLGAGGGTVLVEPLGRGLNGAYPLTTAADGARVVEQARTDTGADAIGLLFDTFHLTTSGDDLLTAIDTHAALIAHVQLADAPGRGQPGTGDIDFGSVIDRLWDRGYRGAVACEYKPTVVTEESLGWVAGVPRLGW</sequence>
<evidence type="ECO:0000259" key="3">
    <source>
        <dbReference type="Pfam" id="PF01261"/>
    </source>
</evidence>
<comment type="similarity">
    <text evidence="2">Belongs to the hyi family.</text>
</comment>